<proteinExistence type="predicted"/>
<evidence type="ECO:0000313" key="1">
    <source>
        <dbReference type="EMBL" id="SVD78969.1"/>
    </source>
</evidence>
<reference evidence="1" key="1">
    <citation type="submission" date="2018-05" db="EMBL/GenBank/DDBJ databases">
        <authorList>
            <person name="Lanie J.A."/>
            <person name="Ng W.-L."/>
            <person name="Kazmierczak K.M."/>
            <person name="Andrzejewski T.M."/>
            <person name="Davidsen T.M."/>
            <person name="Wayne K.J."/>
            <person name="Tettelin H."/>
            <person name="Glass J.I."/>
            <person name="Rusch D."/>
            <person name="Podicherti R."/>
            <person name="Tsui H.-C.T."/>
            <person name="Winkler M.E."/>
        </authorList>
    </citation>
    <scope>NUCLEOTIDE SEQUENCE</scope>
</reference>
<name>A0A382Y7H1_9ZZZZ</name>
<protein>
    <submittedName>
        <fullName evidence="1">Uncharacterized protein</fullName>
    </submittedName>
</protein>
<sequence>MSIDNYMIESRIEVQRELIDYINKMNADAQKRMDADPDLWIGKLTNDPDHWAGYGVWSVNSLLNYLDAECKHNLEKEERYV</sequence>
<gene>
    <name evidence="1" type="ORF">METZ01_LOCUS431823</name>
</gene>
<dbReference type="EMBL" id="UINC01173396">
    <property type="protein sequence ID" value="SVD78969.1"/>
    <property type="molecule type" value="Genomic_DNA"/>
</dbReference>
<accession>A0A382Y7H1</accession>
<dbReference type="AlphaFoldDB" id="A0A382Y7H1"/>
<organism evidence="1">
    <name type="scientific">marine metagenome</name>
    <dbReference type="NCBI Taxonomy" id="408172"/>
    <lineage>
        <taxon>unclassified sequences</taxon>
        <taxon>metagenomes</taxon>
        <taxon>ecological metagenomes</taxon>
    </lineage>
</organism>